<dbReference type="EMBL" id="JAFHKS010000044">
    <property type="protein sequence ID" value="MBN3546595.1"/>
    <property type="molecule type" value="Genomic_DNA"/>
</dbReference>
<keyword evidence="3" id="KW-1185">Reference proteome</keyword>
<reference evidence="2 3" key="1">
    <citation type="submission" date="2021-01" db="EMBL/GenBank/DDBJ databases">
        <title>Genome Sequencing of Type Strains.</title>
        <authorList>
            <person name="Lemaire J.F."/>
            <person name="Inderbitzin P."/>
            <person name="Collins S.B."/>
            <person name="Wespe N."/>
            <person name="Knight-Connoni V."/>
        </authorList>
    </citation>
    <scope>NUCLEOTIDE SEQUENCE [LARGE SCALE GENOMIC DNA]</scope>
    <source>
        <strain evidence="2 3">DSM 14730</strain>
    </source>
</reference>
<accession>A0ABS2ZEJ4</accession>
<dbReference type="SUPFAM" id="SSF47413">
    <property type="entry name" value="lambda repressor-like DNA-binding domains"/>
    <property type="match status" value="1"/>
</dbReference>
<organism evidence="2 3">
    <name type="scientific">Fictibacillus barbaricus</name>
    <dbReference type="NCBI Taxonomy" id="182136"/>
    <lineage>
        <taxon>Bacteria</taxon>
        <taxon>Bacillati</taxon>
        <taxon>Bacillota</taxon>
        <taxon>Bacilli</taxon>
        <taxon>Bacillales</taxon>
        <taxon>Fictibacillaceae</taxon>
        <taxon>Fictibacillus</taxon>
    </lineage>
</organism>
<evidence type="ECO:0000259" key="1">
    <source>
        <dbReference type="PROSITE" id="PS50943"/>
    </source>
</evidence>
<dbReference type="InterPro" id="IPR019734">
    <property type="entry name" value="TPR_rpt"/>
</dbReference>
<name>A0ABS2ZEJ4_9BACL</name>
<gene>
    <name evidence="2" type="ORF">JYA64_14910</name>
</gene>
<feature type="domain" description="HTH cro/C1-type" evidence="1">
    <location>
        <begin position="7"/>
        <end position="60"/>
    </location>
</feature>
<dbReference type="RefSeq" id="WP_188400903.1">
    <property type="nucleotide sequence ID" value="NZ_BMCE01000001.1"/>
</dbReference>
<dbReference type="Gene3D" id="1.10.260.40">
    <property type="entry name" value="lambda repressor-like DNA-binding domains"/>
    <property type="match status" value="1"/>
</dbReference>
<dbReference type="Pfam" id="PF01381">
    <property type="entry name" value="HTH_3"/>
    <property type="match status" value="1"/>
</dbReference>
<dbReference type="InterPro" id="IPR010982">
    <property type="entry name" value="Lambda_DNA-bd_dom_sf"/>
</dbReference>
<evidence type="ECO:0000313" key="3">
    <source>
        <dbReference type="Proteomes" id="UP001319060"/>
    </source>
</evidence>
<dbReference type="SMART" id="SM00530">
    <property type="entry name" value="HTH_XRE"/>
    <property type="match status" value="1"/>
</dbReference>
<dbReference type="InterPro" id="IPR011990">
    <property type="entry name" value="TPR-like_helical_dom_sf"/>
</dbReference>
<dbReference type="SUPFAM" id="SSF48452">
    <property type="entry name" value="TPR-like"/>
    <property type="match status" value="1"/>
</dbReference>
<dbReference type="SMART" id="SM00028">
    <property type="entry name" value="TPR"/>
    <property type="match status" value="6"/>
</dbReference>
<dbReference type="Gene3D" id="1.25.40.10">
    <property type="entry name" value="Tetratricopeptide repeat domain"/>
    <property type="match status" value="1"/>
</dbReference>
<dbReference type="CDD" id="cd00093">
    <property type="entry name" value="HTH_XRE"/>
    <property type="match status" value="1"/>
</dbReference>
<protein>
    <submittedName>
        <fullName evidence="2">Helix-turn-helix transcriptional regulator</fullName>
    </submittedName>
</protein>
<sequence length="425" mass="50209">MNLGERIRYFRRVKNLSQQELASGICSVPYLSKIENGVTEPSEEIQQHLANRLQIGLGPVNEKEILQRYVNLFQQLYLRDYKLAEQKFKLLTKSPFQYVDEDIYHKIFKSIYLLMAKQETREAQVLLDEVAYIGNVIRGEKGFYYFIARGLLSYYKKEYKGAFGYLLEAETRLEHNRFQEWEKGYLLYLIGLTANQLYKNIVALEYTNKALEIFDKTYIFKRSADCRILLGIIYLRIKNLEEATNQFGLAETIANAFDDDLLRGAIYQNLGIIATKKDDSETAIQLFAMSLQAKRNQPNSFKLSTIVTLAKEYEKTNRPKQGLALIEEGLNLTEQNPLYRGYELHFMYYKHVFAPENNEEEKIHFMVHELIPYFEQRNEWIHLTEYYPIIGKYYESHQKYKNASKYYYLTIEALKKMYEMGVTYA</sequence>
<dbReference type="InterPro" id="IPR001387">
    <property type="entry name" value="Cro/C1-type_HTH"/>
</dbReference>
<proteinExistence type="predicted"/>
<evidence type="ECO:0000313" key="2">
    <source>
        <dbReference type="EMBL" id="MBN3546595.1"/>
    </source>
</evidence>
<dbReference type="Proteomes" id="UP001319060">
    <property type="component" value="Unassembled WGS sequence"/>
</dbReference>
<comment type="caution">
    <text evidence="2">The sequence shown here is derived from an EMBL/GenBank/DDBJ whole genome shotgun (WGS) entry which is preliminary data.</text>
</comment>
<dbReference type="PROSITE" id="PS50943">
    <property type="entry name" value="HTH_CROC1"/>
    <property type="match status" value="1"/>
</dbReference>